<dbReference type="PANTHER" id="PTHR42928:SF5">
    <property type="entry name" value="BLR1237 PROTEIN"/>
    <property type="match status" value="1"/>
</dbReference>
<sequence>MIIRPSWVQALAGAVVTLALAVPAHAQNWPNRPIEDSVWSSAGGATDLVNRLMAKALEPHLGVKVNVVNRTGGGGAVAMNYVWSQPHNGNYWLGASEAMQTTAVMGFHPTKTKDWRWYMVAGAPGSLAVPVNSPFKTVDDFLAAAKADPGKVNVSHSALGSVWHLKGVALANATGTQLNLIPYEGSAPAMVAAMSGETAAVISSVSEQAEYIKGGRLRSLGLVEMTDQEFPGLGKISGIGKAYPKLKDIPARQWVGFALPGDVPAEVVKKVDAAFDLAVKDPELKKIADDKLLTIFGTRGDASQKELQEMESALSWTLWDLKVGKVDPTTLDIARP</sequence>
<dbReference type="Gene3D" id="3.40.190.10">
    <property type="entry name" value="Periplasmic binding protein-like II"/>
    <property type="match status" value="1"/>
</dbReference>
<proteinExistence type="inferred from homology"/>
<comment type="similarity">
    <text evidence="1">Belongs to the UPF0065 (bug) family.</text>
</comment>
<comment type="caution">
    <text evidence="3">The sequence shown here is derived from an EMBL/GenBank/DDBJ whole genome shotgun (WGS) entry which is preliminary data.</text>
</comment>
<dbReference type="RefSeq" id="WP_247202229.1">
    <property type="nucleotide sequence ID" value="NZ_JALKCG010000008.1"/>
</dbReference>
<dbReference type="InterPro" id="IPR042100">
    <property type="entry name" value="Bug_dom1"/>
</dbReference>
<feature type="signal peptide" evidence="2">
    <location>
        <begin position="1"/>
        <end position="26"/>
    </location>
</feature>
<name>A0ABT0DR25_9HYPH</name>
<evidence type="ECO:0000256" key="1">
    <source>
        <dbReference type="ARBA" id="ARBA00006987"/>
    </source>
</evidence>
<evidence type="ECO:0000313" key="3">
    <source>
        <dbReference type="EMBL" id="MCK0209731.1"/>
    </source>
</evidence>
<dbReference type="InterPro" id="IPR005064">
    <property type="entry name" value="BUG"/>
</dbReference>
<dbReference type="EMBL" id="JALKCG010000008">
    <property type="protein sequence ID" value="MCK0209731.1"/>
    <property type="molecule type" value="Genomic_DNA"/>
</dbReference>
<dbReference type="PIRSF" id="PIRSF017082">
    <property type="entry name" value="YflP"/>
    <property type="match status" value="1"/>
</dbReference>
<dbReference type="PANTHER" id="PTHR42928">
    <property type="entry name" value="TRICARBOXYLATE-BINDING PROTEIN"/>
    <property type="match status" value="1"/>
</dbReference>
<reference evidence="4" key="2">
    <citation type="submission" date="2023-07" db="EMBL/GenBank/DDBJ databases">
        <title>Ancylobacter moscoviensis sp. nov., facultatively methylotrophic bacteria from activated sludge and the reclassification of Starkeya novella (Starkey 1934) Kelly et al. 2000 as Ancylobacter novellus comb. nov., Starkeya koreensis Im et al. 2006 as Ancylobacter koreensis comb.nov., Angulomicrobium tetraedrale Vasil'eva et al. 1986 as Ancylobacter tetraedralis comb. nov., Angulomicrobium amanitiforme Fritz et al. 2004 as Ancylobacter amanitiformis comb. nov. and Methylorhabdus multivorans Doronina et al. 1996 as Ancylobacter multivorans comb. nov. and emended description of the genus Ancylobacter.</title>
        <authorList>
            <person name="Doronina N."/>
            <person name="Chemodurova A."/>
            <person name="Grouzdev D."/>
            <person name="Koziaeva V."/>
            <person name="Shi W."/>
            <person name="Wu L."/>
            <person name="Kaparullina E."/>
        </authorList>
    </citation>
    <scope>NUCLEOTIDE SEQUENCE [LARGE SCALE GENOMIC DNA]</scope>
    <source>
        <strain evidence="4">Jip08</strain>
    </source>
</reference>
<dbReference type="Pfam" id="PF03401">
    <property type="entry name" value="TctC"/>
    <property type="match status" value="1"/>
</dbReference>
<feature type="chain" id="PRO_5047096304" evidence="2">
    <location>
        <begin position="27"/>
        <end position="336"/>
    </location>
</feature>
<evidence type="ECO:0000256" key="2">
    <source>
        <dbReference type="SAM" id="SignalP"/>
    </source>
</evidence>
<keyword evidence="4" id="KW-1185">Reference proteome</keyword>
<reference evidence="3 4" key="1">
    <citation type="submission" date="2022-04" db="EMBL/GenBank/DDBJ databases">
        <authorList>
            <person name="Grouzdev D.S."/>
            <person name="Pantiukh K.S."/>
            <person name="Krutkina M.S."/>
        </authorList>
    </citation>
    <scope>NUCLEOTIDE SEQUENCE [LARGE SCALE GENOMIC DNA]</scope>
    <source>
        <strain evidence="3 4">Jip08</strain>
    </source>
</reference>
<dbReference type="Gene3D" id="3.40.190.150">
    <property type="entry name" value="Bordetella uptake gene, domain 1"/>
    <property type="match status" value="1"/>
</dbReference>
<gene>
    <name evidence="3" type="ORF">MWN33_16985</name>
</gene>
<accession>A0ABT0DR25</accession>
<keyword evidence="2" id="KW-0732">Signal</keyword>
<evidence type="ECO:0000313" key="4">
    <source>
        <dbReference type="Proteomes" id="UP001202867"/>
    </source>
</evidence>
<organism evidence="3 4">
    <name type="scientific">Ancylobacter koreensis</name>
    <dbReference type="NCBI Taxonomy" id="266121"/>
    <lineage>
        <taxon>Bacteria</taxon>
        <taxon>Pseudomonadati</taxon>
        <taxon>Pseudomonadota</taxon>
        <taxon>Alphaproteobacteria</taxon>
        <taxon>Hyphomicrobiales</taxon>
        <taxon>Xanthobacteraceae</taxon>
        <taxon>Ancylobacter</taxon>
    </lineage>
</organism>
<protein>
    <submittedName>
        <fullName evidence="3">Tripartite tricarboxylate transporter substrate binding protein</fullName>
    </submittedName>
</protein>
<dbReference type="CDD" id="cd07012">
    <property type="entry name" value="PBP2_Bug_TTT"/>
    <property type="match status" value="1"/>
</dbReference>
<dbReference type="SUPFAM" id="SSF53850">
    <property type="entry name" value="Periplasmic binding protein-like II"/>
    <property type="match status" value="1"/>
</dbReference>
<dbReference type="Proteomes" id="UP001202867">
    <property type="component" value="Unassembled WGS sequence"/>
</dbReference>